<protein>
    <submittedName>
        <fullName evidence="2">CEP295 N-terminal like</fullName>
    </submittedName>
</protein>
<feature type="region of interest" description="Disordered" evidence="1">
    <location>
        <begin position="316"/>
        <end position="336"/>
    </location>
</feature>
<evidence type="ECO:0000256" key="1">
    <source>
        <dbReference type="SAM" id="MobiDB-lite"/>
    </source>
</evidence>
<dbReference type="GO" id="GO:0046599">
    <property type="term" value="P:regulation of centriole replication"/>
    <property type="evidence" value="ECO:0007669"/>
    <property type="project" value="TreeGrafter"/>
</dbReference>
<comment type="caution">
    <text evidence="2">The sequence shown here is derived from an EMBL/GenBank/DDBJ whole genome shotgun (WGS) entry which is preliminary data.</text>
</comment>
<dbReference type="AlphaFoldDB" id="A0A7J7TD15"/>
<feature type="region of interest" description="Disordered" evidence="1">
    <location>
        <begin position="490"/>
        <end position="532"/>
    </location>
</feature>
<accession>A0A7J7TD15</accession>
<dbReference type="PANTHER" id="PTHR21553">
    <property type="entry name" value="ALMS1-RELATED"/>
    <property type="match status" value="1"/>
</dbReference>
<dbReference type="GO" id="GO:0005829">
    <property type="term" value="C:cytosol"/>
    <property type="evidence" value="ECO:0007669"/>
    <property type="project" value="TreeGrafter"/>
</dbReference>
<reference evidence="2 3" key="1">
    <citation type="journal article" date="2020" name="Nature">
        <title>Six reference-quality genomes reveal evolution of bat adaptations.</title>
        <authorList>
            <person name="Jebb D."/>
            <person name="Huang Z."/>
            <person name="Pippel M."/>
            <person name="Hughes G.M."/>
            <person name="Lavrichenko K."/>
            <person name="Devanna P."/>
            <person name="Winkler S."/>
            <person name="Jermiin L.S."/>
            <person name="Skirmuntt E.C."/>
            <person name="Katzourakis A."/>
            <person name="Burkitt-Gray L."/>
            <person name="Ray D.A."/>
            <person name="Sullivan K.A.M."/>
            <person name="Roscito J.G."/>
            <person name="Kirilenko B.M."/>
            <person name="Davalos L.M."/>
            <person name="Corthals A.P."/>
            <person name="Power M.L."/>
            <person name="Jones G."/>
            <person name="Ransome R.D."/>
            <person name="Dechmann D.K.N."/>
            <person name="Locatelli A.G."/>
            <person name="Puechmaille S.J."/>
            <person name="Fedrigo O."/>
            <person name="Jarvis E.D."/>
            <person name="Hiller M."/>
            <person name="Vernes S.C."/>
            <person name="Myers E.W."/>
            <person name="Teeling E.C."/>
        </authorList>
    </citation>
    <scope>NUCLEOTIDE SEQUENCE [LARGE SCALE GENOMIC DNA]</scope>
    <source>
        <strain evidence="2">MRhiFer1</strain>
        <tissue evidence="2">Lung</tissue>
    </source>
</reference>
<name>A0A7J7TD15_RHIFE</name>
<dbReference type="GO" id="GO:0005814">
    <property type="term" value="C:centriole"/>
    <property type="evidence" value="ECO:0007669"/>
    <property type="project" value="TreeGrafter"/>
</dbReference>
<dbReference type="Proteomes" id="UP000585614">
    <property type="component" value="Unassembled WGS sequence"/>
</dbReference>
<sequence length="580" mass="65263">MSAKVSNRKRNAGRAVPWIPGPNDVALLLRQKHTLLQVREKGDLPLQRRQDLKQWKSPPLQRVAKESRVEWQEAPNQRVQGLGRLCFTHLLNMGGGWAKEPEPDSKGPAWRGAAWPPRACRKLTAACREEKSSQRDPVRLQPWDTKPQRRALGAEKKGASKAAGLPHLPPSLPEKNKRKQGPSRKTGSGRRATDPRVRGGLDVGKLWTAAGETALLEEREKDVTRDGRRQQGRSTACLVQGPKNNFLDQSPKGQEDGLEQLWPVGSARGRETAPQASPCHRSDKSKWQRELEFAFEELFNTNRKLKRHLSLYLEPRPGMHQNPGEEQGFSEMHRQRAESWREKTVVDVETAMVPAGEAMSPAEGGAHQAPPKTDLQELLSKPENQKYRRTVKAGFKNESPLSSTEAGTFVSEEPLVSSSTESRHEVPGLDTLSLLLHPQEQADRAGSMASRQKQKMEMEQRRLTQLELPEQTQQPAMSLSLEACYQPELGQERRGQTSARLAHLTASSSPDQDKEGGCELSPASPRATSIIDDDDSYDFDDDGHSHMIRDLQQHILEQNMLHKQFLEEARKRLQEFQRIC</sequence>
<dbReference type="GO" id="GO:0005813">
    <property type="term" value="C:centrosome"/>
    <property type="evidence" value="ECO:0007669"/>
    <property type="project" value="TreeGrafter"/>
</dbReference>
<feature type="region of interest" description="Disordered" evidence="1">
    <location>
        <begin position="127"/>
        <end position="205"/>
    </location>
</feature>
<proteinExistence type="predicted"/>
<evidence type="ECO:0000313" key="3">
    <source>
        <dbReference type="Proteomes" id="UP000585614"/>
    </source>
</evidence>
<feature type="compositionally biased region" description="Basic and acidic residues" evidence="1">
    <location>
        <begin position="127"/>
        <end position="138"/>
    </location>
</feature>
<feature type="region of interest" description="Disordered" evidence="1">
    <location>
        <begin position="394"/>
        <end position="426"/>
    </location>
</feature>
<gene>
    <name evidence="2" type="ORF">mRhiFer1_002695</name>
</gene>
<organism evidence="2 3">
    <name type="scientific">Rhinolophus ferrumequinum</name>
    <name type="common">Greater horseshoe bat</name>
    <dbReference type="NCBI Taxonomy" id="59479"/>
    <lineage>
        <taxon>Eukaryota</taxon>
        <taxon>Metazoa</taxon>
        <taxon>Chordata</taxon>
        <taxon>Craniata</taxon>
        <taxon>Vertebrata</taxon>
        <taxon>Euteleostomi</taxon>
        <taxon>Mammalia</taxon>
        <taxon>Eutheria</taxon>
        <taxon>Laurasiatheria</taxon>
        <taxon>Chiroptera</taxon>
        <taxon>Yinpterochiroptera</taxon>
        <taxon>Rhinolophoidea</taxon>
        <taxon>Rhinolophidae</taxon>
        <taxon>Rhinolophinae</taxon>
        <taxon>Rhinolophus</taxon>
    </lineage>
</organism>
<evidence type="ECO:0000313" key="2">
    <source>
        <dbReference type="EMBL" id="KAF6298263.1"/>
    </source>
</evidence>
<dbReference type="EMBL" id="JACAGC010000020">
    <property type="protein sequence ID" value="KAF6298263.1"/>
    <property type="molecule type" value="Genomic_DNA"/>
</dbReference>
<dbReference type="PANTHER" id="PTHR21553:SF33">
    <property type="entry name" value="CEP295 N-TERMINAL-LIKE PROTEIN"/>
    <property type="match status" value="1"/>
</dbReference>
<feature type="region of interest" description="Disordered" evidence="1">
    <location>
        <begin position="440"/>
        <end position="461"/>
    </location>
</feature>